<reference evidence="2 3" key="1">
    <citation type="submission" date="2019-09" db="EMBL/GenBank/DDBJ databases">
        <title>Screening of Novel Bioactive Compounds from Soil-Associated.</title>
        <authorList>
            <person name="Zhao S."/>
        </authorList>
    </citation>
    <scope>NUCLEOTIDE SEQUENCE [LARGE SCALE GENOMIC DNA]</scope>
    <source>
        <strain evidence="2 3">HIT-DPA4</strain>
    </source>
</reference>
<proteinExistence type="predicted"/>
<protein>
    <submittedName>
        <fullName evidence="2">Uncharacterized protein</fullName>
    </submittedName>
</protein>
<feature type="region of interest" description="Disordered" evidence="1">
    <location>
        <begin position="1"/>
        <end position="79"/>
    </location>
</feature>
<accession>A0A6H9V1B5</accession>
<dbReference type="AlphaFoldDB" id="A0A6H9V1B5"/>
<evidence type="ECO:0000256" key="1">
    <source>
        <dbReference type="SAM" id="MobiDB-lite"/>
    </source>
</evidence>
<name>A0A6H9V1B5_9ACTN</name>
<dbReference type="EMBL" id="VZRB01000010">
    <property type="protein sequence ID" value="KAB1146105.1"/>
    <property type="molecule type" value="Genomic_DNA"/>
</dbReference>
<comment type="caution">
    <text evidence="2">The sequence shown here is derived from an EMBL/GenBank/DDBJ whole genome shotgun (WGS) entry which is preliminary data.</text>
</comment>
<evidence type="ECO:0000313" key="3">
    <source>
        <dbReference type="Proteomes" id="UP000442707"/>
    </source>
</evidence>
<organism evidence="2 3">
    <name type="scientific">Streptomyces luteolifulvus</name>
    <dbReference type="NCBI Taxonomy" id="2615112"/>
    <lineage>
        <taxon>Bacteria</taxon>
        <taxon>Bacillati</taxon>
        <taxon>Actinomycetota</taxon>
        <taxon>Actinomycetes</taxon>
        <taxon>Kitasatosporales</taxon>
        <taxon>Streptomycetaceae</taxon>
        <taxon>Streptomyces</taxon>
    </lineage>
</organism>
<dbReference type="Proteomes" id="UP000442707">
    <property type="component" value="Unassembled WGS sequence"/>
</dbReference>
<gene>
    <name evidence="2" type="ORF">F7R91_16525</name>
</gene>
<sequence length="79" mass="8474">MRGRGSARGGQEGVLPRARTHYARTGPSPGHSDRNFLHRPNRPGQGRFGRRCSSEGMPLVTGRGQLTGSAKGQCSHLAH</sequence>
<evidence type="ECO:0000313" key="2">
    <source>
        <dbReference type="EMBL" id="KAB1146105.1"/>
    </source>
</evidence>
<feature type="compositionally biased region" description="Gly residues" evidence="1">
    <location>
        <begin position="1"/>
        <end position="12"/>
    </location>
</feature>
<keyword evidence="3" id="KW-1185">Reference proteome</keyword>